<dbReference type="OrthoDB" id="686198at2759"/>
<dbReference type="EMBL" id="JXTC01000035">
    <property type="protein sequence ID" value="PON96993.1"/>
    <property type="molecule type" value="Genomic_DNA"/>
</dbReference>
<evidence type="ECO:0000313" key="5">
    <source>
        <dbReference type="Proteomes" id="UP000237000"/>
    </source>
</evidence>
<dbReference type="InParanoid" id="A0A2P5FGT4"/>
<feature type="compositionally biased region" description="Low complexity" evidence="1">
    <location>
        <begin position="174"/>
        <end position="187"/>
    </location>
</feature>
<dbReference type="Proteomes" id="UP000237000">
    <property type="component" value="Unassembled WGS sequence"/>
</dbReference>
<feature type="domain" description="Myb/SANT-like" evidence="2">
    <location>
        <begin position="62"/>
        <end position="153"/>
    </location>
</feature>
<comment type="caution">
    <text evidence="4">The sequence shown here is derived from an EMBL/GenBank/DDBJ whole genome shotgun (WGS) entry which is preliminary data.</text>
</comment>
<protein>
    <submittedName>
        <fullName evidence="4">Myb/SANT-like domain containing protein</fullName>
    </submittedName>
</protein>
<name>A0A2P5FGT4_TREOI</name>
<feature type="compositionally biased region" description="Basic residues" evidence="1">
    <location>
        <begin position="203"/>
        <end position="214"/>
    </location>
</feature>
<keyword evidence="5" id="KW-1185">Reference proteome</keyword>
<evidence type="ECO:0000256" key="1">
    <source>
        <dbReference type="SAM" id="MobiDB-lite"/>
    </source>
</evidence>
<evidence type="ECO:0000259" key="3">
    <source>
        <dbReference type="Pfam" id="PF26138"/>
    </source>
</evidence>
<dbReference type="Pfam" id="PF26138">
    <property type="entry name" value="DUF8040"/>
    <property type="match status" value="1"/>
</dbReference>
<gene>
    <name evidence="4" type="ORF">TorRG33x02_073720</name>
</gene>
<dbReference type="InterPro" id="IPR058353">
    <property type="entry name" value="DUF8040"/>
</dbReference>
<proteinExistence type="predicted"/>
<feature type="domain" description="DUF8040" evidence="3">
    <location>
        <begin position="279"/>
        <end position="374"/>
    </location>
</feature>
<sequence length="382" mass="44025">MSVLRNRNQLTCLRCGAIVSCWYNLRPLRFLSSTTINPPRSICSSTLPKQMGNKKSDKPPLHWSDFATNAFVSMHAEWLMKHTGKKPNSKVWEQWGIDLQPFLNCIPDPSQLKSKKERMKVDYDLYTQMRNHTGIGYNPTNHKFEASDEVWETFFEGAFSSLNAPIHDSDSENENSSSSHNTPPHSSLATEKSKSTIPSSSKNIRKKKNNKKGSRTTPEEIFQASMDKIWMPSSLPNKFVMVARAHKTSLSDEEIVAIVTACYLAYRHISPKQRQVRQTSALTRYMRVQEYLNGNHESMFNMVRMYRDCFERWCSILEGNGLLTLTRNLNVQEQIFIFLTTIAQFFTNRLSQDRWQYSAETVSRYFGKVLDAIVEVGLYQAT</sequence>
<dbReference type="Pfam" id="PF12776">
    <property type="entry name" value="Myb_DNA-bind_3"/>
    <property type="match status" value="1"/>
</dbReference>
<organism evidence="4 5">
    <name type="scientific">Trema orientale</name>
    <name type="common">Charcoal tree</name>
    <name type="synonym">Celtis orientalis</name>
    <dbReference type="NCBI Taxonomy" id="63057"/>
    <lineage>
        <taxon>Eukaryota</taxon>
        <taxon>Viridiplantae</taxon>
        <taxon>Streptophyta</taxon>
        <taxon>Embryophyta</taxon>
        <taxon>Tracheophyta</taxon>
        <taxon>Spermatophyta</taxon>
        <taxon>Magnoliopsida</taxon>
        <taxon>eudicotyledons</taxon>
        <taxon>Gunneridae</taxon>
        <taxon>Pentapetalae</taxon>
        <taxon>rosids</taxon>
        <taxon>fabids</taxon>
        <taxon>Rosales</taxon>
        <taxon>Cannabaceae</taxon>
        <taxon>Trema</taxon>
    </lineage>
</organism>
<evidence type="ECO:0000259" key="2">
    <source>
        <dbReference type="Pfam" id="PF12776"/>
    </source>
</evidence>
<reference evidence="5" key="1">
    <citation type="submission" date="2016-06" db="EMBL/GenBank/DDBJ databases">
        <title>Parallel loss of symbiosis genes in relatives of nitrogen-fixing non-legume Parasponia.</title>
        <authorList>
            <person name="Van Velzen R."/>
            <person name="Holmer R."/>
            <person name="Bu F."/>
            <person name="Rutten L."/>
            <person name="Van Zeijl A."/>
            <person name="Liu W."/>
            <person name="Santuari L."/>
            <person name="Cao Q."/>
            <person name="Sharma T."/>
            <person name="Shen D."/>
            <person name="Roswanjaya Y."/>
            <person name="Wardhani T."/>
            <person name="Kalhor M.S."/>
            <person name="Jansen J."/>
            <person name="Van den Hoogen J."/>
            <person name="Gungor B."/>
            <person name="Hartog M."/>
            <person name="Hontelez J."/>
            <person name="Verver J."/>
            <person name="Yang W.-C."/>
            <person name="Schijlen E."/>
            <person name="Repin R."/>
            <person name="Schilthuizen M."/>
            <person name="Schranz E."/>
            <person name="Heidstra R."/>
            <person name="Miyata K."/>
            <person name="Fedorova E."/>
            <person name="Kohlen W."/>
            <person name="Bisseling T."/>
            <person name="Smit S."/>
            <person name="Geurts R."/>
        </authorList>
    </citation>
    <scope>NUCLEOTIDE SEQUENCE [LARGE SCALE GENOMIC DNA]</scope>
    <source>
        <strain evidence="5">cv. RG33-2</strain>
    </source>
</reference>
<feature type="region of interest" description="Disordered" evidence="1">
    <location>
        <begin position="165"/>
        <end position="219"/>
    </location>
</feature>
<dbReference type="AlphaFoldDB" id="A0A2P5FGT4"/>
<evidence type="ECO:0000313" key="4">
    <source>
        <dbReference type="EMBL" id="PON96993.1"/>
    </source>
</evidence>
<accession>A0A2P5FGT4</accession>
<dbReference type="InterPro" id="IPR024752">
    <property type="entry name" value="Myb/SANT-like_dom"/>
</dbReference>